<proteinExistence type="inferred from homology"/>
<protein>
    <submittedName>
        <fullName evidence="2">Protein transport protein sec1</fullName>
    </submittedName>
</protein>
<dbReference type="Gene3D" id="3.40.50.1910">
    <property type="match status" value="1"/>
</dbReference>
<dbReference type="InterPro" id="IPR027482">
    <property type="entry name" value="Sec1-like_dom2"/>
</dbReference>
<dbReference type="EMBL" id="FO082872">
    <property type="protein sequence ID" value="CCF73858.1"/>
    <property type="molecule type" value="Genomic_DNA"/>
</dbReference>
<dbReference type="InterPro" id="IPR036045">
    <property type="entry name" value="Sec1-like_sf"/>
</dbReference>
<sequence>MRERSKRQLLWAIKRITDKQGPVLMIVDGWCLRILSSCCSISDVLELGVAAVEFLETDRQPMKNMSSLYFLSDLPNSITLFINDFKKKREKYKSAFLLFNCHLKGSCHLELVAKSVSLKKISGCYEILLDFIPYESKIFLTSKTTPVKSKDDVINKSKGGRDKNIRRDNSELELLSQLNHSDYMQFYESIFSVLELHPNIRYQCCDHLLPKKIAEAAQSHIYKNESDNMKNSAADSTFLVLCRCNDLNPLFLHEYTYQAFTYDTLNVNIHPGPSDKDNKQPNDIILIQKKSGNNESIATQAFLSEGDDLWVKFRHEHLQKVNQTVLEEVNRFSKERDEAFNNTDTALDLVRSLPQLQQMVDRYWIHVTISEMCFNEIEKSDIMRVGNIEQDLATGVDKVGKSINASKSLASISSILTDEKVDEYLKARLIMLYAVNISGLSSSDIKAMISGSSFSPLLMNVVTDYLFKSDLFWLPPKPLDAVEASGSKYAYQTPKFYECDDYYKRNRNYDYELSRFQPNLYFILKKLICGKLSYEKYPCVKETATRGSIKKFIVYVCGGVTFSETRVIYSLCKELNVEIYLGGDTILVPKNILKM</sequence>
<dbReference type="OrthoDB" id="2228at2759"/>
<dbReference type="AlphaFoldDB" id="I7I8X7"/>
<dbReference type="RefSeq" id="XP_012648467.1">
    <property type="nucleotide sequence ID" value="XM_012793013.1"/>
</dbReference>
<dbReference type="InterPro" id="IPR043154">
    <property type="entry name" value="Sec-1-like_dom1"/>
</dbReference>
<dbReference type="InterPro" id="IPR001619">
    <property type="entry name" value="Sec1-like"/>
</dbReference>
<keyword evidence="3" id="KW-1185">Reference proteome</keyword>
<evidence type="ECO:0000313" key="2">
    <source>
        <dbReference type="EMBL" id="CCF73858.1"/>
    </source>
</evidence>
<reference evidence="2 3" key="2">
    <citation type="journal article" date="2013" name="PLoS ONE">
        <title>Whole genome mapping and re-organization of the nuclear and mitochondrial genomes of Babesia microti isolates.</title>
        <authorList>
            <person name="Cornillot E."/>
            <person name="Dassouli A."/>
            <person name="Garg A."/>
            <person name="Pachikara N."/>
            <person name="Randazzo S."/>
            <person name="Depoix D."/>
            <person name="Carcy B."/>
            <person name="Delbecq S."/>
            <person name="Frutos R."/>
            <person name="Silva J.C."/>
            <person name="Sutton R."/>
            <person name="Krause P.J."/>
            <person name="Mamoun C.B."/>
        </authorList>
    </citation>
    <scope>NUCLEOTIDE SEQUENCE [LARGE SCALE GENOMIC DNA]</scope>
    <source>
        <strain evidence="2 3">RI</strain>
    </source>
</reference>
<dbReference type="VEuPathDB" id="PiroplasmaDB:BMR1_02g03530"/>
<reference evidence="2 3" key="1">
    <citation type="journal article" date="2012" name="Nucleic Acids Res.">
        <title>Sequencing of the smallest Apicomplexan genome from the human pathogen Babesia microti.</title>
        <authorList>
            <person name="Cornillot E."/>
            <person name="Hadj-Kaddour K."/>
            <person name="Dassouli A."/>
            <person name="Noel B."/>
            <person name="Ranwez V."/>
            <person name="Vacherie B."/>
            <person name="Augagneur Y."/>
            <person name="Bres V."/>
            <person name="Duclos A."/>
            <person name="Randazzo S."/>
            <person name="Carcy B."/>
            <person name="Debierre-Grockiego F."/>
            <person name="Delbecq S."/>
            <person name="Moubri-Menage K."/>
            <person name="Shams-Eldin H."/>
            <person name="Usmani-Brown S."/>
            <person name="Bringaud F."/>
            <person name="Wincker P."/>
            <person name="Vivares C.P."/>
            <person name="Schwarz R.T."/>
            <person name="Schetters T.P."/>
            <person name="Krause P.J."/>
            <person name="Gorenflot A."/>
            <person name="Berry V."/>
            <person name="Barbe V."/>
            <person name="Ben Mamoun C."/>
        </authorList>
    </citation>
    <scope>NUCLEOTIDE SEQUENCE [LARGE SCALE GENOMIC DNA]</scope>
    <source>
        <strain evidence="2 3">RI</strain>
    </source>
</reference>
<dbReference type="Gene3D" id="1.25.40.60">
    <property type="match status" value="1"/>
</dbReference>
<name>I7I8X7_BABMR</name>
<gene>
    <name evidence="2" type="ORF">BMR1_02g03530</name>
</gene>
<dbReference type="Proteomes" id="UP000002899">
    <property type="component" value="Chromosome II"/>
</dbReference>
<dbReference type="Gene3D" id="3.90.830.10">
    <property type="entry name" value="Syntaxin Binding Protein 1, Chain A, domain 2"/>
    <property type="match status" value="1"/>
</dbReference>
<dbReference type="PIRSF" id="PIRSF005715">
    <property type="entry name" value="VPS45_Sec1"/>
    <property type="match status" value="1"/>
</dbReference>
<evidence type="ECO:0000313" key="3">
    <source>
        <dbReference type="Proteomes" id="UP000002899"/>
    </source>
</evidence>
<evidence type="ECO:0000256" key="1">
    <source>
        <dbReference type="ARBA" id="ARBA00009884"/>
    </source>
</evidence>
<reference evidence="2 3" key="3">
    <citation type="journal article" date="2016" name="Sci. Rep.">
        <title>Genome-wide diversity and gene expression profiling of Babesia microti isolates identify polymorphic genes that mediate host-pathogen interactions.</title>
        <authorList>
            <person name="Silva J.C."/>
            <person name="Cornillot E."/>
            <person name="McCracken C."/>
            <person name="Usmani-Brown S."/>
            <person name="Dwivedi A."/>
            <person name="Ifeonu O.O."/>
            <person name="Crabtree J."/>
            <person name="Gotia H.T."/>
            <person name="Virji A.Z."/>
            <person name="Reynes C."/>
            <person name="Colinge J."/>
            <person name="Kumar V."/>
            <person name="Lawres L."/>
            <person name="Pazzi J.E."/>
            <person name="Pablo J.V."/>
            <person name="Hung C."/>
            <person name="Brancato J."/>
            <person name="Kumari P."/>
            <person name="Orvis J."/>
            <person name="Tretina K."/>
            <person name="Chibucos M."/>
            <person name="Ott S."/>
            <person name="Sadzewicz L."/>
            <person name="Sengamalay N."/>
            <person name="Shetty A.C."/>
            <person name="Su Q."/>
            <person name="Tallon L."/>
            <person name="Fraser C.M."/>
            <person name="Frutos R."/>
            <person name="Molina D.M."/>
            <person name="Krause P.J."/>
            <person name="Ben Mamoun C."/>
        </authorList>
    </citation>
    <scope>NUCLEOTIDE SEQUENCE [LARGE SCALE GENOMIC DNA]</scope>
    <source>
        <strain evidence="2 3">RI</strain>
    </source>
</reference>
<dbReference type="KEGG" id="bmic:BMR1_02g03530"/>
<dbReference type="Pfam" id="PF00995">
    <property type="entry name" value="Sec1"/>
    <property type="match status" value="1"/>
</dbReference>
<dbReference type="Gene3D" id="3.40.50.2060">
    <property type="match status" value="1"/>
</dbReference>
<dbReference type="GO" id="GO:0016192">
    <property type="term" value="P:vesicle-mediated transport"/>
    <property type="evidence" value="ECO:0007669"/>
    <property type="project" value="InterPro"/>
</dbReference>
<dbReference type="SUPFAM" id="SSF56815">
    <property type="entry name" value="Sec1/munc18-like (SM) proteins"/>
    <property type="match status" value="1"/>
</dbReference>
<dbReference type="InterPro" id="IPR043127">
    <property type="entry name" value="Sec-1-like_dom3a"/>
</dbReference>
<dbReference type="PANTHER" id="PTHR11679">
    <property type="entry name" value="VESICLE PROTEIN SORTING-ASSOCIATED"/>
    <property type="match status" value="1"/>
</dbReference>
<dbReference type="GeneID" id="24424488"/>
<dbReference type="OMA" id="PFTRPHT"/>
<organism evidence="2 3">
    <name type="scientific">Babesia microti (strain RI)</name>
    <dbReference type="NCBI Taxonomy" id="1133968"/>
    <lineage>
        <taxon>Eukaryota</taxon>
        <taxon>Sar</taxon>
        <taxon>Alveolata</taxon>
        <taxon>Apicomplexa</taxon>
        <taxon>Aconoidasida</taxon>
        <taxon>Piroplasmida</taxon>
        <taxon>Babesiidae</taxon>
        <taxon>Babesia</taxon>
    </lineage>
</organism>
<accession>I7I8X7</accession>
<comment type="similarity">
    <text evidence="1">Belongs to the STXBP/unc-18/SEC1 family.</text>
</comment>